<organism evidence="1 2">
    <name type="scientific">Polarella glacialis</name>
    <name type="common">Dinoflagellate</name>
    <dbReference type="NCBI Taxonomy" id="89957"/>
    <lineage>
        <taxon>Eukaryota</taxon>
        <taxon>Sar</taxon>
        <taxon>Alveolata</taxon>
        <taxon>Dinophyceae</taxon>
        <taxon>Suessiales</taxon>
        <taxon>Suessiaceae</taxon>
        <taxon>Polarella</taxon>
    </lineage>
</organism>
<dbReference type="OrthoDB" id="5689at2759"/>
<protein>
    <submittedName>
        <fullName evidence="1">Uncharacterized protein</fullName>
    </submittedName>
</protein>
<evidence type="ECO:0000313" key="1">
    <source>
        <dbReference type="EMBL" id="CAE8584592.1"/>
    </source>
</evidence>
<evidence type="ECO:0000313" key="2">
    <source>
        <dbReference type="Proteomes" id="UP000654075"/>
    </source>
</evidence>
<proteinExistence type="predicted"/>
<accession>A0A813DDM6</accession>
<sequence length="185" mass="19552">MVLEAGLVVGRAPQSLHRGSRVASALAPLRAGALSAKAESHPRGGLASSLRAAAALLIPGISRRLLRRPAAERHQRRASLGLMAIESAAEADALAADEARFCVRLPADGEEGNLELVSRLVDLVNEAYRFGEDGMWTEGFKRTSPDEVAGLLKSKTILLLEDTAACPPEASSSRRVLGQVKVTPV</sequence>
<gene>
    <name evidence="1" type="ORF">PGLA1383_LOCUS3523</name>
</gene>
<name>A0A813DDM6_POLGL</name>
<dbReference type="EMBL" id="CAJNNV010001237">
    <property type="protein sequence ID" value="CAE8584592.1"/>
    <property type="molecule type" value="Genomic_DNA"/>
</dbReference>
<dbReference type="AlphaFoldDB" id="A0A813DDM6"/>
<keyword evidence="2" id="KW-1185">Reference proteome</keyword>
<feature type="non-terminal residue" evidence="1">
    <location>
        <position position="1"/>
    </location>
</feature>
<dbReference type="Proteomes" id="UP000654075">
    <property type="component" value="Unassembled WGS sequence"/>
</dbReference>
<reference evidence="1" key="1">
    <citation type="submission" date="2021-02" db="EMBL/GenBank/DDBJ databases">
        <authorList>
            <person name="Dougan E. K."/>
            <person name="Rhodes N."/>
            <person name="Thang M."/>
            <person name="Chan C."/>
        </authorList>
    </citation>
    <scope>NUCLEOTIDE SEQUENCE</scope>
</reference>
<comment type="caution">
    <text evidence="1">The sequence shown here is derived from an EMBL/GenBank/DDBJ whole genome shotgun (WGS) entry which is preliminary data.</text>
</comment>